<dbReference type="Pfam" id="PF02334">
    <property type="entry name" value="RTP"/>
    <property type="match status" value="1"/>
</dbReference>
<dbReference type="PIRSF" id="PIRSF021424">
    <property type="entry name" value="RTP"/>
    <property type="match status" value="1"/>
</dbReference>
<evidence type="ECO:0000313" key="2">
    <source>
        <dbReference type="EMBL" id="MEN0643580.1"/>
    </source>
</evidence>
<comment type="caution">
    <text evidence="2">The sequence shown here is derived from an EMBL/GenBank/DDBJ whole genome shotgun (WGS) entry which is preliminary data.</text>
</comment>
<dbReference type="EMBL" id="JBCITK010000001">
    <property type="protein sequence ID" value="MEN0643580.1"/>
    <property type="molecule type" value="Genomic_DNA"/>
</dbReference>
<keyword evidence="1" id="KW-0238">DNA-binding</keyword>
<reference evidence="2 3" key="1">
    <citation type="submission" date="2024-03" db="EMBL/GenBank/DDBJ databases">
        <title>Bacilli Hybrid Assemblies.</title>
        <authorList>
            <person name="Kovac J."/>
        </authorList>
    </citation>
    <scope>NUCLEOTIDE SEQUENCE [LARGE SCALE GENOMIC DNA]</scope>
    <source>
        <strain evidence="2 3">FSL R7-0666</strain>
    </source>
</reference>
<sequence>MNAKRNSTGFLVKQRLFLKAYLITFIEKGRPYGTQMLEELKEQFKPFGFSPNHAEVYRALHELMKEGVIRPDKRKLREDSFQEVTIYFLRDSEKAQTIKQQAIDEFVRSHALLEQAIEDLTDK</sequence>
<evidence type="ECO:0000256" key="1">
    <source>
        <dbReference type="PIRNR" id="PIRNR021424"/>
    </source>
</evidence>
<name>A0ABU9VI70_9BACI</name>
<organism evidence="2 3">
    <name type="scientific">Alkalicoccobacillus gibsonii</name>
    <dbReference type="NCBI Taxonomy" id="79881"/>
    <lineage>
        <taxon>Bacteria</taxon>
        <taxon>Bacillati</taxon>
        <taxon>Bacillota</taxon>
        <taxon>Bacilli</taxon>
        <taxon>Bacillales</taxon>
        <taxon>Bacillaceae</taxon>
        <taxon>Alkalicoccobacillus</taxon>
    </lineage>
</organism>
<proteinExistence type="predicted"/>
<comment type="subunit">
    <text evidence="1">Homodimer.</text>
</comment>
<dbReference type="InterPro" id="IPR003432">
    <property type="entry name" value="RTP"/>
</dbReference>
<dbReference type="InterPro" id="IPR036388">
    <property type="entry name" value="WH-like_DNA-bd_sf"/>
</dbReference>
<gene>
    <name evidence="2" type="ORF">MKY91_10530</name>
</gene>
<comment type="function">
    <text evidence="1">Plays a role in DNA replication and termination (fork arrest mechanism). Two dimers of rtp bind to the two inverted repeat regions (IRI and IRII) present in the termination site. The binding of each dimer is centered on an 8 bp direct repeat.</text>
</comment>
<evidence type="ECO:0000313" key="3">
    <source>
        <dbReference type="Proteomes" id="UP001418796"/>
    </source>
</evidence>
<accession>A0ABU9VI70</accession>
<dbReference type="RefSeq" id="WP_343130480.1">
    <property type="nucleotide sequence ID" value="NZ_JBCITK010000001.1"/>
</dbReference>
<protein>
    <recommendedName>
        <fullName evidence="1">Replication termination protein</fullName>
    </recommendedName>
    <alternativeName>
        <fullName evidence="1">Replication terminator protein</fullName>
    </alternativeName>
</protein>
<dbReference type="Proteomes" id="UP001418796">
    <property type="component" value="Unassembled WGS sequence"/>
</dbReference>
<dbReference type="InterPro" id="IPR036390">
    <property type="entry name" value="WH_DNA-bd_sf"/>
</dbReference>
<dbReference type="Gene3D" id="1.10.10.10">
    <property type="entry name" value="Winged helix-like DNA-binding domain superfamily/Winged helix DNA-binding domain"/>
    <property type="match status" value="1"/>
</dbReference>
<keyword evidence="3" id="KW-1185">Reference proteome</keyword>
<dbReference type="SUPFAM" id="SSF46785">
    <property type="entry name" value="Winged helix' DNA-binding domain"/>
    <property type="match status" value="1"/>
</dbReference>